<organism evidence="5 6">
    <name type="scientific">Theileria equi strain WA</name>
    <dbReference type="NCBI Taxonomy" id="1537102"/>
    <lineage>
        <taxon>Eukaryota</taxon>
        <taxon>Sar</taxon>
        <taxon>Alveolata</taxon>
        <taxon>Apicomplexa</taxon>
        <taxon>Aconoidasida</taxon>
        <taxon>Piroplasmida</taxon>
        <taxon>Theileriidae</taxon>
        <taxon>Theileria</taxon>
    </lineage>
</organism>
<dbReference type="Gene3D" id="2.40.40.50">
    <property type="entry name" value="Ubiquitin fusion degradation protein UFD1, N-terminal domain"/>
    <property type="match status" value="1"/>
</dbReference>
<dbReference type="GeneID" id="15806809"/>
<dbReference type="PANTHER" id="PTHR12555">
    <property type="entry name" value="UBIQUITIN FUSION DEGRADATON PROTEIN 1"/>
    <property type="match status" value="1"/>
</dbReference>
<dbReference type="GO" id="GO:0034098">
    <property type="term" value="C:VCP-NPL4-UFD1 AAA ATPase complex"/>
    <property type="evidence" value="ECO:0007669"/>
    <property type="project" value="TreeGrafter"/>
</dbReference>
<gene>
    <name evidence="5" type="ORF">BEWA_022890</name>
</gene>
<accession>L0AWQ2</accession>
<dbReference type="Pfam" id="PF24842">
    <property type="entry name" value="UFD1_N2"/>
    <property type="match status" value="1"/>
</dbReference>
<evidence type="ECO:0000313" key="6">
    <source>
        <dbReference type="Proteomes" id="UP000031512"/>
    </source>
</evidence>
<dbReference type="Pfam" id="PF03152">
    <property type="entry name" value="UFD1_N1"/>
    <property type="match status" value="1"/>
</dbReference>
<reference evidence="5 6" key="1">
    <citation type="journal article" date="2012" name="BMC Genomics">
        <title>Comparative genomic analysis and phylogenetic position of Theileria equi.</title>
        <authorList>
            <person name="Kappmeyer L.S."/>
            <person name="Thiagarajan M."/>
            <person name="Herndon D.R."/>
            <person name="Ramsay J.D."/>
            <person name="Caler E."/>
            <person name="Djikeng A."/>
            <person name="Gillespie J.J."/>
            <person name="Lau A.O."/>
            <person name="Roalson E.H."/>
            <person name="Silva J.C."/>
            <person name="Silva M.G."/>
            <person name="Suarez C.E."/>
            <person name="Ueti M.W."/>
            <person name="Nene V.M."/>
            <person name="Mealey R.H."/>
            <person name="Knowles D.P."/>
            <person name="Brayton K.A."/>
        </authorList>
    </citation>
    <scope>NUCLEOTIDE SEQUENCE [LARGE SCALE GENOMIC DNA]</scope>
    <source>
        <strain evidence="5 6">WA</strain>
    </source>
</reference>
<evidence type="ECO:0000259" key="4">
    <source>
        <dbReference type="Pfam" id="PF24842"/>
    </source>
</evidence>
<evidence type="ECO:0000256" key="2">
    <source>
        <dbReference type="ARBA" id="ARBA00022786"/>
    </source>
</evidence>
<proteinExistence type="inferred from homology"/>
<feature type="domain" description="Ubiquitin fusion degradation protein UFD1 N-terminal subdomain 1" evidence="3">
    <location>
        <begin position="24"/>
        <end position="117"/>
    </location>
</feature>
<dbReference type="InterPro" id="IPR055418">
    <property type="entry name" value="UFD1_N2"/>
</dbReference>
<dbReference type="RefSeq" id="XP_004829107.1">
    <property type="nucleotide sequence ID" value="XM_004829050.1"/>
</dbReference>
<dbReference type="InterPro" id="IPR055417">
    <property type="entry name" value="UFD1_N1"/>
</dbReference>
<keyword evidence="2" id="KW-0833">Ubl conjugation pathway</keyword>
<dbReference type="KEGG" id="beq:BEWA_022890"/>
<dbReference type="Gene3D" id="3.10.330.10">
    <property type="match status" value="1"/>
</dbReference>
<dbReference type="PANTHER" id="PTHR12555:SF13">
    <property type="entry name" value="UBIQUITIN RECOGNITION FACTOR IN ER-ASSOCIATED DEGRADATION PROTEIN 1"/>
    <property type="match status" value="1"/>
</dbReference>
<dbReference type="VEuPathDB" id="PiroplasmaDB:BEWA_022890"/>
<dbReference type="AlphaFoldDB" id="L0AWQ2"/>
<dbReference type="InterPro" id="IPR004854">
    <property type="entry name" value="Ufd1-like"/>
</dbReference>
<name>L0AWQ2_THEEQ</name>
<evidence type="ECO:0000313" key="5">
    <source>
        <dbReference type="EMBL" id="AFZ79441.1"/>
    </source>
</evidence>
<dbReference type="Proteomes" id="UP000031512">
    <property type="component" value="Chromosome 1"/>
</dbReference>
<sequence>MWNWNQFDNIWTNFNNLSSTPLVNNYRCFSVSFAGKESMENGNKILLPQSALNELASRNISWPMMFEIKNPKNGKITHGGVLEFISEEGCCNIPYWVMQNLGLNEGQVVTIRNVSLPKALWVKLKPLTEDYWEISNPRAILETSLRNFATLTAGDIIPIHYINKVYNIEIVELKPGFACSIIETDMEVEFESLPVEPAKAESTQDKRPCSVQLPMGSRIDGKTPKIAKQKTQEQNVTPWNNKLPFGIRTTCEDFERLVRQGRIPAVKRG</sequence>
<dbReference type="InterPro" id="IPR042299">
    <property type="entry name" value="Ufd1-like_Nn"/>
</dbReference>
<dbReference type="STRING" id="1537102.L0AWQ2"/>
<dbReference type="EMBL" id="CP001669">
    <property type="protein sequence ID" value="AFZ79441.1"/>
    <property type="molecule type" value="Genomic_DNA"/>
</dbReference>
<dbReference type="GO" id="GO:0006511">
    <property type="term" value="P:ubiquitin-dependent protein catabolic process"/>
    <property type="evidence" value="ECO:0007669"/>
    <property type="project" value="InterPro"/>
</dbReference>
<dbReference type="OrthoDB" id="422728at2759"/>
<evidence type="ECO:0000256" key="1">
    <source>
        <dbReference type="ARBA" id="ARBA00006043"/>
    </source>
</evidence>
<comment type="similarity">
    <text evidence="1">Belongs to the UFD1 family.</text>
</comment>
<protein>
    <submittedName>
        <fullName evidence="5">Ubiquitin fusion degradation protein, putative</fullName>
    </submittedName>
</protein>
<evidence type="ECO:0000259" key="3">
    <source>
        <dbReference type="Pfam" id="PF03152"/>
    </source>
</evidence>
<dbReference type="GO" id="GO:0031593">
    <property type="term" value="F:polyubiquitin modification-dependent protein binding"/>
    <property type="evidence" value="ECO:0007669"/>
    <property type="project" value="TreeGrafter"/>
</dbReference>
<dbReference type="eggNOG" id="KOG1816">
    <property type="taxonomic scope" value="Eukaryota"/>
</dbReference>
<feature type="domain" description="Ubiquitin fusion degradation protein UFD1 N-terminal subdomain 2" evidence="4">
    <location>
        <begin position="118"/>
        <end position="191"/>
    </location>
</feature>
<keyword evidence="6" id="KW-1185">Reference proteome</keyword>
<dbReference type="GO" id="GO:0036503">
    <property type="term" value="P:ERAD pathway"/>
    <property type="evidence" value="ECO:0007669"/>
    <property type="project" value="TreeGrafter"/>
</dbReference>